<comment type="cofactor">
    <cofactor evidence="9">
        <name>Mg(2+)</name>
        <dbReference type="ChEBI" id="CHEBI:18420"/>
    </cofactor>
</comment>
<dbReference type="SUPFAM" id="SSF52374">
    <property type="entry name" value="Nucleotidylyl transferase"/>
    <property type="match status" value="1"/>
</dbReference>
<feature type="binding site" evidence="9">
    <location>
        <position position="17"/>
    </location>
    <ligand>
        <name>ATP</name>
        <dbReference type="ChEBI" id="CHEBI:30616"/>
    </ligand>
</feature>
<gene>
    <name evidence="9 11" type="primary">coaD</name>
    <name evidence="11" type="ORF">F480_09145</name>
</gene>
<sequence length="158" mass="17837">MNIAIYAGTFDPITNGHLDIIQRATQLFDKVIIAVAENPSKNPLFELKQRAELVQQSTAHLSGVEIIAFSGLLVELAQKYKAKCLIRGLRGADDTEYEIQLAQLNQKLAGTLETIFFPPAVEWRYLSSTMVREIFRHQGDVAQFVPECVHHAIKRLKF</sequence>
<dbReference type="GO" id="GO:0004595">
    <property type="term" value="F:pantetheine-phosphate adenylyltransferase activity"/>
    <property type="evidence" value="ECO:0007669"/>
    <property type="project" value="UniProtKB-UniRule"/>
</dbReference>
<dbReference type="PANTHER" id="PTHR21342">
    <property type="entry name" value="PHOSPHOPANTETHEINE ADENYLYLTRANSFERASE"/>
    <property type="match status" value="1"/>
</dbReference>
<dbReference type="RefSeq" id="WP_015433014.1">
    <property type="nucleotide sequence ID" value="NZ_JACI01000002.1"/>
</dbReference>
<feature type="domain" description="Cytidyltransferase-like" evidence="10">
    <location>
        <begin position="5"/>
        <end position="133"/>
    </location>
</feature>
<dbReference type="Pfam" id="PF01467">
    <property type="entry name" value="CTP_transf_like"/>
    <property type="match status" value="1"/>
</dbReference>
<evidence type="ECO:0000256" key="4">
    <source>
        <dbReference type="ARBA" id="ARBA00022741"/>
    </source>
</evidence>
<feature type="binding site" evidence="9">
    <location>
        <begin position="9"/>
        <end position="10"/>
    </location>
    <ligand>
        <name>ATP</name>
        <dbReference type="ChEBI" id="CHEBI:30616"/>
    </ligand>
</feature>
<dbReference type="GO" id="GO:0015937">
    <property type="term" value="P:coenzyme A biosynthetic process"/>
    <property type="evidence" value="ECO:0007669"/>
    <property type="project" value="UniProtKB-UniRule"/>
</dbReference>
<evidence type="ECO:0000313" key="12">
    <source>
        <dbReference type="Proteomes" id="UP000078358"/>
    </source>
</evidence>
<dbReference type="AlphaFoldDB" id="A0A179CX60"/>
<feature type="site" description="Transition state stabilizer" evidence="9">
    <location>
        <position position="17"/>
    </location>
</feature>
<comment type="similarity">
    <text evidence="9">Belongs to the bacterial CoaD family.</text>
</comment>
<feature type="binding site" evidence="9">
    <location>
        <position position="41"/>
    </location>
    <ligand>
        <name>substrate</name>
    </ligand>
</feature>
<keyword evidence="6 9" id="KW-0460">Magnesium</keyword>
<evidence type="ECO:0000256" key="5">
    <source>
        <dbReference type="ARBA" id="ARBA00022840"/>
    </source>
</evidence>
<dbReference type="NCBIfam" id="TIGR00125">
    <property type="entry name" value="cyt_tran_rel"/>
    <property type="match status" value="1"/>
</dbReference>
<comment type="function">
    <text evidence="9">Reversibly transfers an adenylyl group from ATP to 4'-phosphopantetheine, yielding dephospho-CoA (dPCoA) and pyrophosphate.</text>
</comment>
<keyword evidence="5 9" id="KW-0067">ATP-binding</keyword>
<dbReference type="Proteomes" id="UP000078358">
    <property type="component" value="Unassembled WGS sequence"/>
</dbReference>
<dbReference type="GO" id="GO:0005524">
    <property type="term" value="F:ATP binding"/>
    <property type="evidence" value="ECO:0007669"/>
    <property type="project" value="UniProtKB-KW"/>
</dbReference>
<dbReference type="UniPathway" id="UPA00241">
    <property type="reaction ID" value="UER00355"/>
</dbReference>
<dbReference type="GO" id="GO:0005737">
    <property type="term" value="C:cytoplasm"/>
    <property type="evidence" value="ECO:0007669"/>
    <property type="project" value="UniProtKB-SubCell"/>
</dbReference>
<feature type="binding site" evidence="9">
    <location>
        <begin position="123"/>
        <end position="129"/>
    </location>
    <ligand>
        <name>ATP</name>
        <dbReference type="ChEBI" id="CHEBI:30616"/>
    </ligand>
</feature>
<keyword evidence="2 9" id="KW-0808">Transferase</keyword>
<comment type="subcellular location">
    <subcellularLocation>
        <location evidence="9">Cytoplasm</location>
    </subcellularLocation>
</comment>
<dbReference type="EC" id="2.7.7.3" evidence="9"/>
<comment type="pathway">
    <text evidence="9">Cofactor biosynthesis; coenzyme A biosynthesis; CoA from (R)-pantothenate: step 4/5.</text>
</comment>
<dbReference type="InterPro" id="IPR001980">
    <property type="entry name" value="PPAT"/>
</dbReference>
<evidence type="ECO:0000256" key="6">
    <source>
        <dbReference type="ARBA" id="ARBA00022842"/>
    </source>
</evidence>
<keyword evidence="4 9" id="KW-0547">Nucleotide-binding</keyword>
<evidence type="ECO:0000259" key="10">
    <source>
        <dbReference type="Pfam" id="PF01467"/>
    </source>
</evidence>
<proteinExistence type="inferred from homology"/>
<dbReference type="NCBIfam" id="TIGR01510">
    <property type="entry name" value="coaD_prev_kdtB"/>
    <property type="match status" value="1"/>
</dbReference>
<feature type="binding site" evidence="9">
    <location>
        <position position="9"/>
    </location>
    <ligand>
        <name>substrate</name>
    </ligand>
</feature>
<dbReference type="InterPro" id="IPR004821">
    <property type="entry name" value="Cyt_trans-like"/>
</dbReference>
<keyword evidence="7 9" id="KW-0173">Coenzyme A biosynthesis</keyword>
<evidence type="ECO:0000256" key="1">
    <source>
        <dbReference type="ARBA" id="ARBA00022490"/>
    </source>
</evidence>
<evidence type="ECO:0000256" key="2">
    <source>
        <dbReference type="ARBA" id="ARBA00022679"/>
    </source>
</evidence>
<dbReference type="PATRIC" id="fig|1261658.3.peg.1826"/>
<protein>
    <recommendedName>
        <fullName evidence="9">Phosphopantetheine adenylyltransferase</fullName>
        <ecNumber evidence="9">2.7.7.3</ecNumber>
    </recommendedName>
    <alternativeName>
        <fullName evidence="9">Dephospho-CoA pyrophosphorylase</fullName>
    </alternativeName>
    <alternativeName>
        <fullName evidence="9">Pantetheine-phosphate adenylyltransferase</fullName>
        <shortName evidence="9">PPAT</shortName>
    </alternativeName>
</protein>
<dbReference type="HAMAP" id="MF_00151">
    <property type="entry name" value="PPAT_bact"/>
    <property type="match status" value="1"/>
</dbReference>
<organism evidence="11 12">
    <name type="scientific">Bibersteinia trehalosi Y31</name>
    <dbReference type="NCBI Taxonomy" id="1261658"/>
    <lineage>
        <taxon>Bacteria</taxon>
        <taxon>Pseudomonadati</taxon>
        <taxon>Pseudomonadota</taxon>
        <taxon>Gammaproteobacteria</taxon>
        <taxon>Pasteurellales</taxon>
        <taxon>Pasteurellaceae</taxon>
        <taxon>Bibersteinia</taxon>
    </lineage>
</organism>
<evidence type="ECO:0000256" key="7">
    <source>
        <dbReference type="ARBA" id="ARBA00022993"/>
    </source>
</evidence>
<dbReference type="PANTHER" id="PTHR21342:SF1">
    <property type="entry name" value="PHOSPHOPANTETHEINE ADENYLYLTRANSFERASE"/>
    <property type="match status" value="1"/>
</dbReference>
<comment type="caution">
    <text evidence="11">The sequence shown here is derived from an EMBL/GenBank/DDBJ whole genome shotgun (WGS) entry which is preliminary data.</text>
</comment>
<keyword evidence="3 9" id="KW-0548">Nucleotidyltransferase</keyword>
<comment type="catalytic activity">
    <reaction evidence="8 9">
        <text>(R)-4'-phosphopantetheine + ATP + H(+) = 3'-dephospho-CoA + diphosphate</text>
        <dbReference type="Rhea" id="RHEA:19801"/>
        <dbReference type="ChEBI" id="CHEBI:15378"/>
        <dbReference type="ChEBI" id="CHEBI:30616"/>
        <dbReference type="ChEBI" id="CHEBI:33019"/>
        <dbReference type="ChEBI" id="CHEBI:57328"/>
        <dbReference type="ChEBI" id="CHEBI:61723"/>
        <dbReference type="EC" id="2.7.7.3"/>
    </reaction>
</comment>
<feature type="binding site" evidence="9">
    <location>
        <position position="73"/>
    </location>
    <ligand>
        <name>substrate</name>
    </ligand>
</feature>
<accession>A0A179CX60</accession>
<evidence type="ECO:0000256" key="8">
    <source>
        <dbReference type="ARBA" id="ARBA00029346"/>
    </source>
</evidence>
<evidence type="ECO:0000256" key="9">
    <source>
        <dbReference type="HAMAP-Rule" id="MF_00151"/>
    </source>
</evidence>
<dbReference type="InterPro" id="IPR014729">
    <property type="entry name" value="Rossmann-like_a/b/a_fold"/>
</dbReference>
<dbReference type="CDD" id="cd02163">
    <property type="entry name" value="PPAT"/>
    <property type="match status" value="1"/>
</dbReference>
<keyword evidence="1 9" id="KW-0963">Cytoplasm</keyword>
<dbReference type="Gene3D" id="3.40.50.620">
    <property type="entry name" value="HUPs"/>
    <property type="match status" value="1"/>
</dbReference>
<dbReference type="EMBL" id="JACI01000002">
    <property type="protein sequence ID" value="OAQ14503.1"/>
    <property type="molecule type" value="Genomic_DNA"/>
</dbReference>
<evidence type="ECO:0000313" key="11">
    <source>
        <dbReference type="EMBL" id="OAQ14503.1"/>
    </source>
</evidence>
<feature type="binding site" evidence="9">
    <location>
        <position position="98"/>
    </location>
    <ligand>
        <name>ATP</name>
        <dbReference type="ChEBI" id="CHEBI:30616"/>
    </ligand>
</feature>
<dbReference type="PRINTS" id="PR01020">
    <property type="entry name" value="LPSBIOSNTHSS"/>
</dbReference>
<name>A0A179CX60_BIBTR</name>
<evidence type="ECO:0000256" key="3">
    <source>
        <dbReference type="ARBA" id="ARBA00022695"/>
    </source>
</evidence>
<feature type="binding site" evidence="9">
    <location>
        <position position="87"/>
    </location>
    <ligand>
        <name>substrate</name>
    </ligand>
</feature>
<reference evidence="11 12" key="1">
    <citation type="submission" date="2014-01" db="EMBL/GenBank/DDBJ databases">
        <authorList>
            <person name="Zuccon D."/>
        </authorList>
    </citation>
    <scope>NUCLEOTIDE SEQUENCE [LARGE SCALE GENOMIC DNA]</scope>
    <source>
        <strain evidence="11 12">Y31</strain>
    </source>
</reference>
<comment type="subunit">
    <text evidence="9">Homohexamer.</text>
</comment>
<feature type="binding site" evidence="9">
    <location>
        <begin position="88"/>
        <end position="90"/>
    </location>
    <ligand>
        <name>ATP</name>
        <dbReference type="ChEBI" id="CHEBI:30616"/>
    </ligand>
</feature>